<dbReference type="Proteomes" id="UP000176705">
    <property type="component" value="Unassembled WGS sequence"/>
</dbReference>
<evidence type="ECO:0008006" key="3">
    <source>
        <dbReference type="Google" id="ProtNLM"/>
    </source>
</evidence>
<dbReference type="EMBL" id="MHQS01000015">
    <property type="protein sequence ID" value="OHA08508.1"/>
    <property type="molecule type" value="Genomic_DNA"/>
</dbReference>
<dbReference type="Gene3D" id="3.20.20.80">
    <property type="entry name" value="Glycosidases"/>
    <property type="match status" value="1"/>
</dbReference>
<reference evidence="1 2" key="1">
    <citation type="journal article" date="2016" name="Nat. Commun.">
        <title>Thousands of microbial genomes shed light on interconnected biogeochemical processes in an aquifer system.</title>
        <authorList>
            <person name="Anantharaman K."/>
            <person name="Brown C.T."/>
            <person name="Hug L.A."/>
            <person name="Sharon I."/>
            <person name="Castelle C.J."/>
            <person name="Probst A.J."/>
            <person name="Thomas B.C."/>
            <person name="Singh A."/>
            <person name="Wilkins M.J."/>
            <person name="Karaoz U."/>
            <person name="Brodie E.L."/>
            <person name="Williams K.H."/>
            <person name="Hubbard S.S."/>
            <person name="Banfield J.F."/>
        </authorList>
    </citation>
    <scope>NUCLEOTIDE SEQUENCE [LARGE SCALE GENOMIC DNA]</scope>
</reference>
<name>A0A1G2LA69_9BACT</name>
<accession>A0A1G2LA69</accession>
<organism evidence="1 2">
    <name type="scientific">Candidatus Sungbacteria bacterium RIFCSPLOWO2_01_FULL_59_16</name>
    <dbReference type="NCBI Taxonomy" id="1802280"/>
    <lineage>
        <taxon>Bacteria</taxon>
        <taxon>Candidatus Sungiibacteriota</taxon>
    </lineage>
</organism>
<gene>
    <name evidence="1" type="ORF">A3B37_00195</name>
</gene>
<comment type="caution">
    <text evidence="1">The sequence shown here is derived from an EMBL/GenBank/DDBJ whole genome shotgun (WGS) entry which is preliminary data.</text>
</comment>
<dbReference type="InterPro" id="IPR017853">
    <property type="entry name" value="GH"/>
</dbReference>
<dbReference type="SUPFAM" id="SSF51445">
    <property type="entry name" value="(Trans)glycosidases"/>
    <property type="match status" value="1"/>
</dbReference>
<protein>
    <recommendedName>
        <fullName evidence="3">Glycoside hydrolase family 5 domain-containing protein</fullName>
    </recommendedName>
</protein>
<evidence type="ECO:0000313" key="1">
    <source>
        <dbReference type="EMBL" id="OHA08508.1"/>
    </source>
</evidence>
<sequence>MEDRRKFSPPNAALATAILVLIGGAALLVSRRPSEEWLPVPSPSANIPRPEAAHAPRNQALRKVLKDVGEPMYERFGLTDEDFTLISDAGVTAIEGNFDICADAEDVRFFLDRAAAAGLKVILPAGAGEAEWGYPCDDRPALGQKPSWQQDQVGAWVARWKDHPALLLWDISNEGGANFPYGPGGVRSGANWERDFALTLAQLQQAYRDVKKFDPAHEIMIRMNGWYFYDYDENFFRAGNPFGPAVADVVMINAYSNIGEYYSDFVATVLKRAIPAVRAVTPETHVIAALGAWEEPPLWHAPEPETLRHDYEAVLAQGEAIGVAFFKYGAREGSDWWLPDGERGAPELWRILKSF</sequence>
<evidence type="ECO:0000313" key="2">
    <source>
        <dbReference type="Proteomes" id="UP000176705"/>
    </source>
</evidence>
<proteinExistence type="predicted"/>
<dbReference type="AlphaFoldDB" id="A0A1G2LA69"/>